<dbReference type="Gene3D" id="3.30.565.10">
    <property type="entry name" value="Histidine kinase-like ATPase, C-terminal domain"/>
    <property type="match status" value="1"/>
</dbReference>
<dbReference type="InterPro" id="IPR055558">
    <property type="entry name" value="DUF7134"/>
</dbReference>
<feature type="domain" description="DUF7134" evidence="12">
    <location>
        <begin position="6"/>
        <end position="158"/>
    </location>
</feature>
<evidence type="ECO:0000313" key="13">
    <source>
        <dbReference type="EMBL" id="RVW08752.1"/>
    </source>
</evidence>
<dbReference type="CDD" id="cd16917">
    <property type="entry name" value="HATPase_UhpB-NarQ-NarX-like"/>
    <property type="match status" value="1"/>
</dbReference>
<dbReference type="AlphaFoldDB" id="A0A438BCV5"/>
<dbReference type="PANTHER" id="PTHR24421">
    <property type="entry name" value="NITRATE/NITRITE SENSOR PROTEIN NARX-RELATED"/>
    <property type="match status" value="1"/>
</dbReference>
<feature type="transmembrane region" description="Helical" evidence="9">
    <location>
        <begin position="111"/>
        <end position="128"/>
    </location>
</feature>
<proteinExistence type="predicted"/>
<dbReference type="EMBL" id="RKLP01000007">
    <property type="protein sequence ID" value="RVW08752.1"/>
    <property type="molecule type" value="Genomic_DNA"/>
</dbReference>
<evidence type="ECO:0000256" key="6">
    <source>
        <dbReference type="ARBA" id="ARBA00022777"/>
    </source>
</evidence>
<dbReference type="InterPro" id="IPR050482">
    <property type="entry name" value="Sensor_HK_TwoCompSys"/>
</dbReference>
<evidence type="ECO:0000256" key="1">
    <source>
        <dbReference type="ARBA" id="ARBA00000085"/>
    </source>
</evidence>
<dbReference type="EC" id="2.7.13.3" evidence="2"/>
<name>A0A438BCV5_9NOCA</name>
<dbReference type="GO" id="GO:0000155">
    <property type="term" value="F:phosphorelay sensor kinase activity"/>
    <property type="evidence" value="ECO:0007669"/>
    <property type="project" value="InterPro"/>
</dbReference>
<keyword evidence="8" id="KW-0902">Two-component regulatory system</keyword>
<evidence type="ECO:0000256" key="8">
    <source>
        <dbReference type="ARBA" id="ARBA00023012"/>
    </source>
</evidence>
<feature type="domain" description="Signal transduction histidine kinase subgroup 3 dimerisation and phosphoacceptor" evidence="11">
    <location>
        <begin position="186"/>
        <end position="252"/>
    </location>
</feature>
<feature type="domain" description="Histidine kinase/HSP90-like ATPase" evidence="10">
    <location>
        <begin position="295"/>
        <end position="396"/>
    </location>
</feature>
<dbReference type="GO" id="GO:0016020">
    <property type="term" value="C:membrane"/>
    <property type="evidence" value="ECO:0007669"/>
    <property type="project" value="InterPro"/>
</dbReference>
<keyword evidence="9" id="KW-1133">Transmembrane helix</keyword>
<protein>
    <recommendedName>
        <fullName evidence="2">histidine kinase</fullName>
        <ecNumber evidence="2">2.7.13.3</ecNumber>
    </recommendedName>
</protein>
<evidence type="ECO:0000259" key="10">
    <source>
        <dbReference type="Pfam" id="PF02518"/>
    </source>
</evidence>
<dbReference type="InterPro" id="IPR036890">
    <property type="entry name" value="HATPase_C_sf"/>
</dbReference>
<evidence type="ECO:0000259" key="12">
    <source>
        <dbReference type="Pfam" id="PF23539"/>
    </source>
</evidence>
<keyword evidence="7" id="KW-0067">ATP-binding</keyword>
<evidence type="ECO:0000259" key="11">
    <source>
        <dbReference type="Pfam" id="PF07730"/>
    </source>
</evidence>
<feature type="transmembrane region" description="Helical" evidence="9">
    <location>
        <begin position="134"/>
        <end position="151"/>
    </location>
</feature>
<evidence type="ECO:0000256" key="5">
    <source>
        <dbReference type="ARBA" id="ARBA00022741"/>
    </source>
</evidence>
<reference evidence="13 14" key="1">
    <citation type="submission" date="2018-11" db="EMBL/GenBank/DDBJ databases">
        <title>Rhodococcus spongicola sp. nov. and Rhodococcus xishaensis sp. nov. from marine sponges.</title>
        <authorList>
            <person name="Li L."/>
            <person name="Lin H.W."/>
        </authorList>
    </citation>
    <scope>NUCLEOTIDE SEQUENCE [LARGE SCALE GENOMIC DNA]</scope>
    <source>
        <strain evidence="13 14">CCTCC AB2014297</strain>
    </source>
</reference>
<sequence>MRRFSLWLRERPMVADAMLAGLLFALEIASAFGRTAPVLYVLTGAGLSLPIACRRRHPRAAAAVVLVMSIVCTLTLYATGDLNAEENSHPAVFALAVSLYSLVAYVGRRAAAYYVIGLAIDTVVSVRLLEQDALAASIFSALAFALSWILAEFIGARRAYDDEVATRLAIAEYERDRRADDAVYAERTRIARELHDVVAHAVSVMIVQADGASYALRRDPQKAERALSNIAGTGREALAELRRTVALLRTPQTPAEMPQHGTAGVARVVETMRAAGLAVELTQSGAIDDVRPAVSLGVHRLVQESLTNVLRHSGADPKAWVHIARREHDVLVEIVDNGSVRYGSAARRRGVVRAGLEGSGNGLVGMRERVAVLGGTLEAGRRPDGGWTVRAELPLDPDQ</sequence>
<dbReference type="PANTHER" id="PTHR24421:SF10">
    <property type="entry name" value="NITRATE_NITRITE SENSOR PROTEIN NARQ"/>
    <property type="match status" value="1"/>
</dbReference>
<dbReference type="Pfam" id="PF23539">
    <property type="entry name" value="DUF7134"/>
    <property type="match status" value="1"/>
</dbReference>
<feature type="transmembrane region" description="Helical" evidence="9">
    <location>
        <begin position="60"/>
        <end position="78"/>
    </location>
</feature>
<feature type="transmembrane region" description="Helical" evidence="9">
    <location>
        <begin position="38"/>
        <end position="53"/>
    </location>
</feature>
<accession>A0A438BCV5</accession>
<feature type="transmembrane region" description="Helical" evidence="9">
    <location>
        <begin position="90"/>
        <end position="106"/>
    </location>
</feature>
<dbReference type="Pfam" id="PF02518">
    <property type="entry name" value="HATPase_c"/>
    <property type="match status" value="1"/>
</dbReference>
<evidence type="ECO:0000256" key="9">
    <source>
        <dbReference type="SAM" id="Phobius"/>
    </source>
</evidence>
<evidence type="ECO:0000313" key="14">
    <source>
        <dbReference type="Proteomes" id="UP000286208"/>
    </source>
</evidence>
<feature type="transmembrane region" description="Helical" evidence="9">
    <location>
        <begin position="12"/>
        <end position="32"/>
    </location>
</feature>
<keyword evidence="6 13" id="KW-0418">Kinase</keyword>
<keyword evidence="4" id="KW-0808">Transferase</keyword>
<keyword evidence="9" id="KW-0472">Membrane</keyword>
<organism evidence="13 14">
    <name type="scientific">Prescottella agglutinans</name>
    <dbReference type="NCBI Taxonomy" id="1644129"/>
    <lineage>
        <taxon>Bacteria</taxon>
        <taxon>Bacillati</taxon>
        <taxon>Actinomycetota</taxon>
        <taxon>Actinomycetes</taxon>
        <taxon>Mycobacteriales</taxon>
        <taxon>Nocardiaceae</taxon>
        <taxon>Prescottella</taxon>
    </lineage>
</organism>
<keyword evidence="14" id="KW-1185">Reference proteome</keyword>
<evidence type="ECO:0000256" key="7">
    <source>
        <dbReference type="ARBA" id="ARBA00022840"/>
    </source>
</evidence>
<dbReference type="Pfam" id="PF07730">
    <property type="entry name" value="HisKA_3"/>
    <property type="match status" value="1"/>
</dbReference>
<dbReference type="SUPFAM" id="SSF55874">
    <property type="entry name" value="ATPase domain of HSP90 chaperone/DNA topoisomerase II/histidine kinase"/>
    <property type="match status" value="1"/>
</dbReference>
<comment type="catalytic activity">
    <reaction evidence="1">
        <text>ATP + protein L-histidine = ADP + protein N-phospho-L-histidine.</text>
        <dbReference type="EC" id="2.7.13.3"/>
    </reaction>
</comment>
<keyword evidence="5" id="KW-0547">Nucleotide-binding</keyword>
<dbReference type="InterPro" id="IPR003594">
    <property type="entry name" value="HATPase_dom"/>
</dbReference>
<comment type="caution">
    <text evidence="13">The sequence shown here is derived from an EMBL/GenBank/DDBJ whole genome shotgun (WGS) entry which is preliminary data.</text>
</comment>
<dbReference type="Proteomes" id="UP000286208">
    <property type="component" value="Unassembled WGS sequence"/>
</dbReference>
<evidence type="ECO:0000256" key="2">
    <source>
        <dbReference type="ARBA" id="ARBA00012438"/>
    </source>
</evidence>
<dbReference type="InterPro" id="IPR011712">
    <property type="entry name" value="Sig_transdc_His_kin_sub3_dim/P"/>
</dbReference>
<gene>
    <name evidence="13" type="ORF">EGT67_14600</name>
</gene>
<evidence type="ECO:0000256" key="3">
    <source>
        <dbReference type="ARBA" id="ARBA00022553"/>
    </source>
</evidence>
<dbReference type="Gene3D" id="1.20.5.1930">
    <property type="match status" value="1"/>
</dbReference>
<keyword evidence="3" id="KW-0597">Phosphoprotein</keyword>
<dbReference type="OrthoDB" id="227596at2"/>
<keyword evidence="9" id="KW-0812">Transmembrane</keyword>
<evidence type="ECO:0000256" key="4">
    <source>
        <dbReference type="ARBA" id="ARBA00022679"/>
    </source>
</evidence>
<dbReference type="RefSeq" id="WP_127916809.1">
    <property type="nucleotide sequence ID" value="NZ_RKLP01000007.1"/>
</dbReference>
<dbReference type="GO" id="GO:0005524">
    <property type="term" value="F:ATP binding"/>
    <property type="evidence" value="ECO:0007669"/>
    <property type="project" value="UniProtKB-KW"/>
</dbReference>
<dbReference type="GO" id="GO:0046983">
    <property type="term" value="F:protein dimerization activity"/>
    <property type="evidence" value="ECO:0007669"/>
    <property type="project" value="InterPro"/>
</dbReference>